<proteinExistence type="predicted"/>
<dbReference type="RefSeq" id="WP_156691268.1">
    <property type="nucleotide sequence ID" value="NZ_CP034279.1"/>
</dbReference>
<protein>
    <submittedName>
        <fullName evidence="2">Uncharacterized protein</fullName>
    </submittedName>
</protein>
<gene>
    <name evidence="2" type="ORF">EIZ62_03685</name>
</gene>
<dbReference type="AlphaFoldDB" id="A0A6I6FG23"/>
<feature type="signal peptide" evidence="1">
    <location>
        <begin position="1"/>
        <end position="24"/>
    </location>
</feature>
<name>A0A6I6FG23_9ACTN</name>
<accession>A0A6I6FG23</accession>
<dbReference type="Proteomes" id="UP000422572">
    <property type="component" value="Chromosome"/>
</dbReference>
<reference evidence="2 3" key="1">
    <citation type="submission" date="2018-12" db="EMBL/GenBank/DDBJ databases">
        <title>Complete genome sequence of Streptomyces ficellus NRRL8067, the producer of ficellomycin, feldamycin and nojirimycin.</title>
        <authorList>
            <person name="Zhang H."/>
            <person name="Yue R."/>
            <person name="Liu Y."/>
            <person name="Li M."/>
            <person name="Mu H."/>
            <person name="Zhang J."/>
        </authorList>
    </citation>
    <scope>NUCLEOTIDE SEQUENCE [LARGE SCALE GENOMIC DNA]</scope>
    <source>
        <strain evidence="2 3">NRRL 8067</strain>
    </source>
</reference>
<dbReference type="OrthoDB" id="4214309at2"/>
<dbReference type="EMBL" id="CP034279">
    <property type="protein sequence ID" value="QGV77449.1"/>
    <property type="molecule type" value="Genomic_DNA"/>
</dbReference>
<evidence type="ECO:0000256" key="1">
    <source>
        <dbReference type="SAM" id="SignalP"/>
    </source>
</evidence>
<sequence length="177" mass="18444">MEVRPIAAVAAVTLLVLGSTASGAAAGGRALEGAGAGSHYSLGFETFVAGKGYWFNCPPLTNVSSVPVDVLGAEILGAPAHWRTGEVRAVDFGDDPVALGAVDATFDTEPLMRNDRSKSPVRIAPGERSTVHYMVRVEARSASGAGAAEGCRFTYRSGHRVYVEELGANLYLGPPPR</sequence>
<dbReference type="KEGG" id="sfic:EIZ62_03685"/>
<keyword evidence="3" id="KW-1185">Reference proteome</keyword>
<feature type="chain" id="PRO_5026234084" evidence="1">
    <location>
        <begin position="25"/>
        <end position="177"/>
    </location>
</feature>
<organism evidence="2 3">
    <name type="scientific">Streptomyces ficellus</name>
    <dbReference type="NCBI Taxonomy" id="1977088"/>
    <lineage>
        <taxon>Bacteria</taxon>
        <taxon>Bacillati</taxon>
        <taxon>Actinomycetota</taxon>
        <taxon>Actinomycetes</taxon>
        <taxon>Kitasatosporales</taxon>
        <taxon>Streptomycetaceae</taxon>
        <taxon>Streptomyces</taxon>
    </lineage>
</organism>
<evidence type="ECO:0000313" key="3">
    <source>
        <dbReference type="Proteomes" id="UP000422572"/>
    </source>
</evidence>
<keyword evidence="1" id="KW-0732">Signal</keyword>
<evidence type="ECO:0000313" key="2">
    <source>
        <dbReference type="EMBL" id="QGV77449.1"/>
    </source>
</evidence>